<comment type="caution">
    <text evidence="1">The sequence shown here is derived from an EMBL/GenBank/DDBJ whole genome shotgun (WGS) entry which is preliminary data.</text>
</comment>
<name>A0ACB7SSD6_HYAAI</name>
<organism evidence="1 2">
    <name type="scientific">Hyalomma asiaticum</name>
    <name type="common">Tick</name>
    <dbReference type="NCBI Taxonomy" id="266040"/>
    <lineage>
        <taxon>Eukaryota</taxon>
        <taxon>Metazoa</taxon>
        <taxon>Ecdysozoa</taxon>
        <taxon>Arthropoda</taxon>
        <taxon>Chelicerata</taxon>
        <taxon>Arachnida</taxon>
        <taxon>Acari</taxon>
        <taxon>Parasitiformes</taxon>
        <taxon>Ixodida</taxon>
        <taxon>Ixodoidea</taxon>
        <taxon>Ixodidae</taxon>
        <taxon>Hyalomminae</taxon>
        <taxon>Hyalomma</taxon>
    </lineage>
</organism>
<dbReference type="EMBL" id="CM023482">
    <property type="protein sequence ID" value="KAH6937876.1"/>
    <property type="molecule type" value="Genomic_DNA"/>
</dbReference>
<gene>
    <name evidence="1" type="ORF">HPB50_004716</name>
</gene>
<keyword evidence="2" id="KW-1185">Reference proteome</keyword>
<protein>
    <submittedName>
        <fullName evidence="1">Uncharacterized protein</fullName>
    </submittedName>
</protein>
<accession>A0ACB7SSD6</accession>
<reference evidence="1" key="1">
    <citation type="submission" date="2020-05" db="EMBL/GenBank/DDBJ databases">
        <title>Large-scale comparative analyses of tick genomes elucidate their genetic diversity and vector capacities.</title>
        <authorList>
            <person name="Jia N."/>
            <person name="Wang J."/>
            <person name="Shi W."/>
            <person name="Du L."/>
            <person name="Sun Y."/>
            <person name="Zhan W."/>
            <person name="Jiang J."/>
            <person name="Wang Q."/>
            <person name="Zhang B."/>
            <person name="Ji P."/>
            <person name="Sakyi L.B."/>
            <person name="Cui X."/>
            <person name="Yuan T."/>
            <person name="Jiang B."/>
            <person name="Yang W."/>
            <person name="Lam T.T.-Y."/>
            <person name="Chang Q."/>
            <person name="Ding S."/>
            <person name="Wang X."/>
            <person name="Zhu J."/>
            <person name="Ruan X."/>
            <person name="Zhao L."/>
            <person name="Wei J."/>
            <person name="Que T."/>
            <person name="Du C."/>
            <person name="Cheng J."/>
            <person name="Dai P."/>
            <person name="Han X."/>
            <person name="Huang E."/>
            <person name="Gao Y."/>
            <person name="Liu J."/>
            <person name="Shao H."/>
            <person name="Ye R."/>
            <person name="Li L."/>
            <person name="Wei W."/>
            <person name="Wang X."/>
            <person name="Wang C."/>
            <person name="Yang T."/>
            <person name="Huo Q."/>
            <person name="Li W."/>
            <person name="Guo W."/>
            <person name="Chen H."/>
            <person name="Zhou L."/>
            <person name="Ni X."/>
            <person name="Tian J."/>
            <person name="Zhou Y."/>
            <person name="Sheng Y."/>
            <person name="Liu T."/>
            <person name="Pan Y."/>
            <person name="Xia L."/>
            <person name="Li J."/>
            <person name="Zhao F."/>
            <person name="Cao W."/>
        </authorList>
    </citation>
    <scope>NUCLEOTIDE SEQUENCE</scope>
    <source>
        <strain evidence="1">Hyas-2018</strain>
    </source>
</reference>
<proteinExistence type="predicted"/>
<evidence type="ECO:0000313" key="2">
    <source>
        <dbReference type="Proteomes" id="UP000821845"/>
    </source>
</evidence>
<dbReference type="Proteomes" id="UP000821845">
    <property type="component" value="Chromosome 2"/>
</dbReference>
<evidence type="ECO:0000313" key="1">
    <source>
        <dbReference type="EMBL" id="KAH6937876.1"/>
    </source>
</evidence>
<sequence>MFVWVYRDNRRKRRLIAFGHRSPFSSGSSHRCEVGDAVHVKPRLSRVSELPQVPRQPRLLFAPPPPRRRLETRRAAAHAASTP</sequence>